<proteinExistence type="predicted"/>
<sequence length="197" mass="21997">MVRSPAAAIAESKHITVGYGGMCLKFVRTCYGVPPRYESAIKAWENAKHKHPTHNPGSMPAGVPGFMTHPRSVYQHVFVTLGDGMMRTTNSVTGRIHTVAIQSWLNSGWTLLGWTEDLNGVRVFAAPRGNGVNAWWHVAVDPGHHLNARTTPNGPIATMRNPGFNIYATARKRVDGRWWIKGKRYWYAESYLQRGKS</sequence>
<dbReference type="RefSeq" id="WP_289446815.1">
    <property type="nucleotide sequence ID" value="NZ_JAUCGR010000002.1"/>
</dbReference>
<evidence type="ECO:0000313" key="2">
    <source>
        <dbReference type="Proteomes" id="UP001321453"/>
    </source>
</evidence>
<accession>A0ABT7S777</accession>
<name>A0ABT7S777_9CELL</name>
<dbReference type="EMBL" id="JAUCGR010000002">
    <property type="protein sequence ID" value="MDM7831478.1"/>
    <property type="molecule type" value="Genomic_DNA"/>
</dbReference>
<evidence type="ECO:0000313" key="1">
    <source>
        <dbReference type="EMBL" id="MDM7831478.1"/>
    </source>
</evidence>
<keyword evidence="2" id="KW-1185">Reference proteome</keyword>
<gene>
    <name evidence="1" type="ORF">QRT05_09040</name>
</gene>
<comment type="caution">
    <text evidence="1">The sequence shown here is derived from an EMBL/GenBank/DDBJ whole genome shotgun (WGS) entry which is preliminary data.</text>
</comment>
<evidence type="ECO:0008006" key="3">
    <source>
        <dbReference type="Google" id="ProtNLM"/>
    </source>
</evidence>
<protein>
    <recommendedName>
        <fullName evidence="3">Amidase domain-containing protein</fullName>
    </recommendedName>
</protein>
<reference evidence="1 2" key="1">
    <citation type="submission" date="2023-06" db="EMBL/GenBank/DDBJ databases">
        <title>Cellulomonas sp. MW9 Whole genome sequence.</title>
        <authorList>
            <person name="Park S."/>
        </authorList>
    </citation>
    <scope>NUCLEOTIDE SEQUENCE [LARGE SCALE GENOMIC DNA]</scope>
    <source>
        <strain evidence="1 2">MW9</strain>
    </source>
</reference>
<organism evidence="1 2">
    <name type="scientific">Cellulomonas edaphi</name>
    <dbReference type="NCBI Taxonomy" id="3053468"/>
    <lineage>
        <taxon>Bacteria</taxon>
        <taxon>Bacillati</taxon>
        <taxon>Actinomycetota</taxon>
        <taxon>Actinomycetes</taxon>
        <taxon>Micrococcales</taxon>
        <taxon>Cellulomonadaceae</taxon>
        <taxon>Cellulomonas</taxon>
    </lineage>
</organism>
<dbReference type="Proteomes" id="UP001321453">
    <property type="component" value="Unassembled WGS sequence"/>
</dbReference>